<evidence type="ECO:0000256" key="4">
    <source>
        <dbReference type="SAM" id="MobiDB-lite"/>
    </source>
</evidence>
<dbReference type="Proteomes" id="UP000199024">
    <property type="component" value="Unassembled WGS sequence"/>
</dbReference>
<dbReference type="InterPro" id="IPR050465">
    <property type="entry name" value="UPF0194_transport"/>
</dbReference>
<keyword evidence="5" id="KW-1133">Transmembrane helix</keyword>
<dbReference type="InterPro" id="IPR006143">
    <property type="entry name" value="RND_pump_MFP"/>
</dbReference>
<keyword evidence="7" id="KW-1185">Reference proteome</keyword>
<gene>
    <name evidence="6" type="ORF">SAMN05421771_2995</name>
</gene>
<feature type="region of interest" description="Disordered" evidence="4">
    <location>
        <begin position="179"/>
        <end position="198"/>
    </location>
</feature>
<evidence type="ECO:0000313" key="6">
    <source>
        <dbReference type="EMBL" id="SFS16891.1"/>
    </source>
</evidence>
<dbReference type="SUPFAM" id="SSF111369">
    <property type="entry name" value="HlyD-like secretion proteins"/>
    <property type="match status" value="1"/>
</dbReference>
<organism evidence="6 7">
    <name type="scientific">Granulicella pectinivorans</name>
    <dbReference type="NCBI Taxonomy" id="474950"/>
    <lineage>
        <taxon>Bacteria</taxon>
        <taxon>Pseudomonadati</taxon>
        <taxon>Acidobacteriota</taxon>
        <taxon>Terriglobia</taxon>
        <taxon>Terriglobales</taxon>
        <taxon>Acidobacteriaceae</taxon>
        <taxon>Granulicella</taxon>
    </lineage>
</organism>
<evidence type="ECO:0000256" key="2">
    <source>
        <dbReference type="ARBA" id="ARBA00009477"/>
    </source>
</evidence>
<comment type="similarity">
    <text evidence="2">Belongs to the membrane fusion protein (MFP) (TC 8.A.1) family.</text>
</comment>
<keyword evidence="5" id="KW-0472">Membrane</keyword>
<protein>
    <submittedName>
        <fullName evidence="6">HlyD family secretion protein</fullName>
    </submittedName>
</protein>
<dbReference type="GO" id="GO:0016020">
    <property type="term" value="C:membrane"/>
    <property type="evidence" value="ECO:0007669"/>
    <property type="project" value="InterPro"/>
</dbReference>
<dbReference type="OrthoDB" id="115521at2"/>
<dbReference type="STRING" id="474950.SAMN05421771_2995"/>
<dbReference type="Gene3D" id="2.40.420.20">
    <property type="match status" value="1"/>
</dbReference>
<feature type="transmembrane region" description="Helical" evidence="5">
    <location>
        <begin position="12"/>
        <end position="32"/>
    </location>
</feature>
<evidence type="ECO:0000256" key="1">
    <source>
        <dbReference type="ARBA" id="ARBA00004196"/>
    </source>
</evidence>
<evidence type="ECO:0000313" key="7">
    <source>
        <dbReference type="Proteomes" id="UP000199024"/>
    </source>
</evidence>
<dbReference type="GO" id="GO:0030313">
    <property type="term" value="C:cell envelope"/>
    <property type="evidence" value="ECO:0007669"/>
    <property type="project" value="UniProtKB-SubCell"/>
</dbReference>
<comment type="subcellular location">
    <subcellularLocation>
        <location evidence="1">Cell envelope</location>
    </subcellularLocation>
</comment>
<evidence type="ECO:0000256" key="5">
    <source>
        <dbReference type="SAM" id="Phobius"/>
    </source>
</evidence>
<keyword evidence="3" id="KW-0175">Coiled coil</keyword>
<accession>A0A1I6MML2</accession>
<dbReference type="NCBIfam" id="TIGR01730">
    <property type="entry name" value="RND_mfp"/>
    <property type="match status" value="1"/>
</dbReference>
<dbReference type="AlphaFoldDB" id="A0A1I6MML2"/>
<dbReference type="Gene3D" id="2.40.50.100">
    <property type="match status" value="1"/>
</dbReference>
<sequence length="413" mass="44573">MQTIESKRSNTPLVSGIAIVILIAAIFGFRHFTREIVEVKTAPVSYQDLVSSVPTNGKIEPIEEWQAHAPNAGVVKHIDVEIGDKVKAGTLVVQMDDTDARARVATALSTLRSAESAAADMSRGGTQDERIGMSGDLDRAKLAVAQDTKSLATLQQLQQHGSASANEIAAAQQRLSTDESNLASIQRRSTSRYGSTDLSRSSAQVADAKAQLAAAQAQLAAVNQRTPIAGTVYAIPVSEYDFVTAGEDLLDIADLDRIQIRAYFDEPEIGRLQPNQPVEIRWEAKPGQTWHGHVERPPTTVITYGTRNVGECIITVDDAHGDLLPNTNVNVKVTTAQRMHALSIPREALHTDGGDHVFRVVDGRLSRTNIQVGPATNLTRVEVLSGLSDKDIVVLNATTNRDLTDGLEVKTVQ</sequence>
<dbReference type="EMBL" id="FOZL01000001">
    <property type="protein sequence ID" value="SFS16891.1"/>
    <property type="molecule type" value="Genomic_DNA"/>
</dbReference>
<keyword evidence="5" id="KW-0812">Transmembrane</keyword>
<dbReference type="Gene3D" id="2.40.30.170">
    <property type="match status" value="1"/>
</dbReference>
<proteinExistence type="inferred from homology"/>
<dbReference type="GO" id="GO:0022857">
    <property type="term" value="F:transmembrane transporter activity"/>
    <property type="evidence" value="ECO:0007669"/>
    <property type="project" value="InterPro"/>
</dbReference>
<evidence type="ECO:0000256" key="3">
    <source>
        <dbReference type="ARBA" id="ARBA00023054"/>
    </source>
</evidence>
<dbReference type="PANTHER" id="PTHR32347:SF23">
    <property type="entry name" value="BLL5650 PROTEIN"/>
    <property type="match status" value="1"/>
</dbReference>
<name>A0A1I6MML2_9BACT</name>
<dbReference type="RefSeq" id="WP_089840118.1">
    <property type="nucleotide sequence ID" value="NZ_FOZL01000001.1"/>
</dbReference>
<reference evidence="6 7" key="1">
    <citation type="submission" date="2016-10" db="EMBL/GenBank/DDBJ databases">
        <authorList>
            <person name="de Groot N.N."/>
        </authorList>
    </citation>
    <scope>NUCLEOTIDE SEQUENCE [LARGE SCALE GENOMIC DNA]</scope>
    <source>
        <strain evidence="6 7">DSM 21001</strain>
    </source>
</reference>
<dbReference type="PANTHER" id="PTHR32347">
    <property type="entry name" value="EFFLUX SYSTEM COMPONENT YKNX-RELATED"/>
    <property type="match status" value="1"/>
</dbReference>